<evidence type="ECO:0000256" key="1">
    <source>
        <dbReference type="ARBA" id="ARBA00022801"/>
    </source>
</evidence>
<dbReference type="EMBL" id="MLCN01000004">
    <property type="protein sequence ID" value="ONG42003.1"/>
    <property type="molecule type" value="Genomic_DNA"/>
</dbReference>
<gene>
    <name evidence="3" type="ORF">BKE30_01695</name>
</gene>
<protein>
    <submittedName>
        <fullName evidence="3">Stage II sporulation protein E</fullName>
    </submittedName>
</protein>
<dbReference type="SMART" id="SM00331">
    <property type="entry name" value="PP2C_SIG"/>
    <property type="match status" value="1"/>
</dbReference>
<dbReference type="PANTHER" id="PTHR43156:SF2">
    <property type="entry name" value="STAGE II SPORULATION PROTEIN E"/>
    <property type="match status" value="1"/>
</dbReference>
<dbReference type="OrthoDB" id="6399952at2"/>
<evidence type="ECO:0000259" key="2">
    <source>
        <dbReference type="SMART" id="SM00331"/>
    </source>
</evidence>
<dbReference type="InterPro" id="IPR052016">
    <property type="entry name" value="Bact_Sigma-Reg"/>
</dbReference>
<comment type="caution">
    <text evidence="3">The sequence shown here is derived from an EMBL/GenBank/DDBJ whole genome shotgun (WGS) entry which is preliminary data.</text>
</comment>
<keyword evidence="4" id="KW-1185">Reference proteome</keyword>
<dbReference type="InterPro" id="IPR036457">
    <property type="entry name" value="PPM-type-like_dom_sf"/>
</dbReference>
<evidence type="ECO:0000313" key="4">
    <source>
        <dbReference type="Proteomes" id="UP000192132"/>
    </source>
</evidence>
<reference evidence="3 4" key="1">
    <citation type="submission" date="2016-10" db="EMBL/GenBank/DDBJ databases">
        <title>Draft Genome sequence of Alkanindiges sp. strain H1.</title>
        <authorList>
            <person name="Subhash Y."/>
            <person name="Lee S."/>
        </authorList>
    </citation>
    <scope>NUCLEOTIDE SEQUENCE [LARGE SCALE GENOMIC DNA]</scope>
    <source>
        <strain evidence="3 4">H1</strain>
    </source>
</reference>
<name>A0A1S8CZU7_9GAMM</name>
<dbReference type="InterPro" id="IPR001932">
    <property type="entry name" value="PPM-type_phosphatase-like_dom"/>
</dbReference>
<dbReference type="PANTHER" id="PTHR43156">
    <property type="entry name" value="STAGE II SPORULATION PROTEIN E-RELATED"/>
    <property type="match status" value="1"/>
</dbReference>
<sequence length="321" mass="36179">MLVIYKADLSAEIAQLQRALPSLQQIRLDELSTVDDTLVVFSDVETFLNQQWRNPTIVLARAEQGSLLARAWQKGALAGWIWNELPAQPEEVFKQLDLQYKRNQDSRDLPAAARLQQRMLPRPLAIDGYQIEQFFQPAAFLSGDWFDYWQVDDQQILFYLADVAGHGVTSSLLTSWMAGFHGRAYSPMQLVTKLNNKLVAQNAEKHITLVCGLLDFKTHDIEWCSAGHYPPPILLQPGQEPTILTTSSLPLGLTSDLKIQTQHLRMQPGAQLIFCSDGALESFKGGLNEQFNQLIKTLQKDGLKPPEHVPDDIAILCFSRK</sequence>
<dbReference type="STRING" id="1907941.BKE30_01695"/>
<evidence type="ECO:0000313" key="3">
    <source>
        <dbReference type="EMBL" id="ONG42003.1"/>
    </source>
</evidence>
<dbReference type="Pfam" id="PF07228">
    <property type="entry name" value="SpoIIE"/>
    <property type="match status" value="1"/>
</dbReference>
<keyword evidence="1" id="KW-0378">Hydrolase</keyword>
<dbReference type="Gene3D" id="3.60.40.10">
    <property type="entry name" value="PPM-type phosphatase domain"/>
    <property type="match status" value="1"/>
</dbReference>
<feature type="domain" description="PPM-type phosphatase" evidence="2">
    <location>
        <begin position="126"/>
        <end position="320"/>
    </location>
</feature>
<proteinExistence type="predicted"/>
<organism evidence="3 4">
    <name type="scientific">Alkanindiges hydrocarboniclasticus</name>
    <dbReference type="NCBI Taxonomy" id="1907941"/>
    <lineage>
        <taxon>Bacteria</taxon>
        <taxon>Pseudomonadati</taxon>
        <taxon>Pseudomonadota</taxon>
        <taxon>Gammaproteobacteria</taxon>
        <taxon>Moraxellales</taxon>
        <taxon>Moraxellaceae</taxon>
        <taxon>Alkanindiges</taxon>
    </lineage>
</organism>
<dbReference type="Proteomes" id="UP000192132">
    <property type="component" value="Unassembled WGS sequence"/>
</dbReference>
<dbReference type="GO" id="GO:0016791">
    <property type="term" value="F:phosphatase activity"/>
    <property type="evidence" value="ECO:0007669"/>
    <property type="project" value="TreeGrafter"/>
</dbReference>
<accession>A0A1S8CZU7</accession>
<dbReference type="AlphaFoldDB" id="A0A1S8CZU7"/>
<dbReference type="SUPFAM" id="SSF81606">
    <property type="entry name" value="PP2C-like"/>
    <property type="match status" value="1"/>
</dbReference>